<gene>
    <name evidence="3" type="ORF">GCM10010383_55930</name>
</gene>
<evidence type="ECO:0000313" key="4">
    <source>
        <dbReference type="Proteomes" id="UP000617743"/>
    </source>
</evidence>
<reference evidence="4" key="1">
    <citation type="journal article" date="2019" name="Int. J. Syst. Evol. Microbiol.">
        <title>The Global Catalogue of Microorganisms (GCM) 10K type strain sequencing project: providing services to taxonomists for standard genome sequencing and annotation.</title>
        <authorList>
            <consortium name="The Broad Institute Genomics Platform"/>
            <consortium name="The Broad Institute Genome Sequencing Center for Infectious Disease"/>
            <person name="Wu L."/>
            <person name="Ma J."/>
        </authorList>
    </citation>
    <scope>NUCLEOTIDE SEQUENCE [LARGE SCALE GENOMIC DNA]</scope>
    <source>
        <strain evidence="4">JCM 4866</strain>
    </source>
</reference>
<dbReference type="InterPro" id="IPR007278">
    <property type="entry name" value="DUF397"/>
</dbReference>
<proteinExistence type="predicted"/>
<dbReference type="EMBL" id="BMWC01000009">
    <property type="protein sequence ID" value="GGX18734.1"/>
    <property type="molecule type" value="Genomic_DNA"/>
</dbReference>
<sequence>MKIEPLWVRKPGRTRPESKETAVAPVRNGVQASSLDACWIKSRHSNAEGNCVEVAPLVDGGIALRNSRDPDGPALVYTAAEVAAFLAGAKDGEFDHLV</sequence>
<evidence type="ECO:0000259" key="2">
    <source>
        <dbReference type="Pfam" id="PF04149"/>
    </source>
</evidence>
<feature type="domain" description="DUF397" evidence="2">
    <location>
        <begin position="38"/>
        <end position="90"/>
    </location>
</feature>
<name>A0ABQ2XI24_9ACTN</name>
<evidence type="ECO:0000313" key="3">
    <source>
        <dbReference type="EMBL" id="GGX18734.1"/>
    </source>
</evidence>
<comment type="caution">
    <text evidence="3">The sequence shown here is derived from an EMBL/GenBank/DDBJ whole genome shotgun (WGS) entry which is preliminary data.</text>
</comment>
<evidence type="ECO:0000256" key="1">
    <source>
        <dbReference type="SAM" id="MobiDB-lite"/>
    </source>
</evidence>
<feature type="region of interest" description="Disordered" evidence="1">
    <location>
        <begin position="1"/>
        <end position="22"/>
    </location>
</feature>
<keyword evidence="4" id="KW-1185">Reference proteome</keyword>
<dbReference type="Proteomes" id="UP000617743">
    <property type="component" value="Unassembled WGS sequence"/>
</dbReference>
<dbReference type="Pfam" id="PF04149">
    <property type="entry name" value="DUF397"/>
    <property type="match status" value="1"/>
</dbReference>
<accession>A0ABQ2XI24</accession>
<organism evidence="3 4">
    <name type="scientific">Streptomyces lomondensis</name>
    <dbReference type="NCBI Taxonomy" id="68229"/>
    <lineage>
        <taxon>Bacteria</taxon>
        <taxon>Bacillati</taxon>
        <taxon>Actinomycetota</taxon>
        <taxon>Actinomycetes</taxon>
        <taxon>Kitasatosporales</taxon>
        <taxon>Streptomycetaceae</taxon>
        <taxon>Streptomyces</taxon>
    </lineage>
</organism>
<protein>
    <submittedName>
        <fullName evidence="3">DUF397 domain-containing protein</fullName>
    </submittedName>
</protein>